<sequence length="97" mass="9867">MIVGIVTGAGKGIGVDSSDGNVIEIGIAIRKISRNWILHQEISFLVIFSAIMPIPTTIPEFAVSARKVTGVAAGVVKVTGVAVAARKVIGTGIIGGN</sequence>
<accession>A0A803NVI3</accession>
<organism evidence="1 2">
    <name type="scientific">Cannabis sativa</name>
    <name type="common">Hemp</name>
    <name type="synonym">Marijuana</name>
    <dbReference type="NCBI Taxonomy" id="3483"/>
    <lineage>
        <taxon>Eukaryota</taxon>
        <taxon>Viridiplantae</taxon>
        <taxon>Streptophyta</taxon>
        <taxon>Embryophyta</taxon>
        <taxon>Tracheophyta</taxon>
        <taxon>Spermatophyta</taxon>
        <taxon>Magnoliopsida</taxon>
        <taxon>eudicotyledons</taxon>
        <taxon>Gunneridae</taxon>
        <taxon>Pentapetalae</taxon>
        <taxon>rosids</taxon>
        <taxon>fabids</taxon>
        <taxon>Rosales</taxon>
        <taxon>Cannabaceae</taxon>
        <taxon>Cannabis</taxon>
    </lineage>
</organism>
<dbReference type="EnsemblPlants" id="evm.model.02.19">
    <property type="protein sequence ID" value="cds.evm.model.02.19"/>
    <property type="gene ID" value="evm.TU.02.19"/>
</dbReference>
<dbReference type="Gramene" id="evm.model.02.19">
    <property type="protein sequence ID" value="cds.evm.model.02.19"/>
    <property type="gene ID" value="evm.TU.02.19"/>
</dbReference>
<name>A0A803NVI3_CANSA</name>
<dbReference type="AlphaFoldDB" id="A0A803NVI3"/>
<keyword evidence="2" id="KW-1185">Reference proteome</keyword>
<reference evidence="1" key="1">
    <citation type="submission" date="2018-11" db="EMBL/GenBank/DDBJ databases">
        <authorList>
            <person name="Grassa J C."/>
        </authorList>
    </citation>
    <scope>NUCLEOTIDE SEQUENCE [LARGE SCALE GENOMIC DNA]</scope>
</reference>
<dbReference type="Proteomes" id="UP000596661">
    <property type="component" value="Chromosome 2"/>
</dbReference>
<reference evidence="1" key="2">
    <citation type="submission" date="2021-03" db="UniProtKB">
        <authorList>
            <consortium name="EnsemblPlants"/>
        </authorList>
    </citation>
    <scope>IDENTIFICATION</scope>
</reference>
<evidence type="ECO:0000313" key="1">
    <source>
        <dbReference type="EnsemblPlants" id="cds.evm.model.02.19"/>
    </source>
</evidence>
<protein>
    <submittedName>
        <fullName evidence="1">Uncharacterized protein</fullName>
    </submittedName>
</protein>
<dbReference type="EMBL" id="UZAU01000084">
    <property type="status" value="NOT_ANNOTATED_CDS"/>
    <property type="molecule type" value="Genomic_DNA"/>
</dbReference>
<evidence type="ECO:0000313" key="2">
    <source>
        <dbReference type="Proteomes" id="UP000596661"/>
    </source>
</evidence>
<proteinExistence type="predicted"/>